<dbReference type="Pfam" id="PF19372">
    <property type="entry name" value="DUF5947"/>
    <property type="match status" value="1"/>
</dbReference>
<proteinExistence type="predicted"/>
<gene>
    <name evidence="1" type="ORF">NITHO_1320003</name>
</gene>
<sequence length="202" mass="23177">MLRRYVQSATKDAEERCEFCAEPIAPEHHHLLDVPTRQILCVCRPCSILFDKKAASHGKYRRVPDRRLYLDGFRMSDSRWEELRLPVGIAFFFFSTPAGKVVAYYPSPMGAVESLLTLDAWKDIEASNQVLATIEPDVEALLVNRARGARQHFLVPIDDCYRLVGLIRVTWKGLGGGQEVWHEIERFFTRLRDRSQAPATED</sequence>
<name>I4ED23_9BACT</name>
<dbReference type="InterPro" id="IPR045991">
    <property type="entry name" value="DUF5947"/>
</dbReference>
<evidence type="ECO:0000313" key="2">
    <source>
        <dbReference type="Proteomes" id="UP000004221"/>
    </source>
</evidence>
<protein>
    <submittedName>
        <fullName evidence="1">Uncharacterized protein</fullName>
    </submittedName>
</protein>
<reference evidence="1 2" key="1">
    <citation type="journal article" date="2012" name="ISME J.">
        <title>Nitrification expanded: discovery, physiology and genomics of a nitrite-oxidizing bacterium from the phylum Chloroflexi.</title>
        <authorList>
            <person name="Sorokin D.Y."/>
            <person name="Lucker S."/>
            <person name="Vejmelkova D."/>
            <person name="Kostrikina N.A."/>
            <person name="Kleerebezem R."/>
            <person name="Rijpstra W.I."/>
            <person name="Damste J.S."/>
            <person name="Le Paslier D."/>
            <person name="Muyzer G."/>
            <person name="Wagner M."/>
            <person name="van Loosdrecht M.C."/>
            <person name="Daims H."/>
        </authorList>
    </citation>
    <scope>NUCLEOTIDE SEQUENCE [LARGE SCALE GENOMIC DNA]</scope>
    <source>
        <strain evidence="2">none</strain>
    </source>
</reference>
<organism evidence="1 2">
    <name type="scientific">Nitrolancea hollandica Lb</name>
    <dbReference type="NCBI Taxonomy" id="1129897"/>
    <lineage>
        <taxon>Bacteria</taxon>
        <taxon>Pseudomonadati</taxon>
        <taxon>Thermomicrobiota</taxon>
        <taxon>Thermomicrobia</taxon>
        <taxon>Sphaerobacterales</taxon>
        <taxon>Sphaerobacterineae</taxon>
        <taxon>Sphaerobacteraceae</taxon>
        <taxon>Nitrolancea</taxon>
    </lineage>
</organism>
<dbReference type="AlphaFoldDB" id="I4ED23"/>
<dbReference type="Proteomes" id="UP000004221">
    <property type="component" value="Unassembled WGS sequence"/>
</dbReference>
<accession>I4ED23</accession>
<keyword evidence="2" id="KW-1185">Reference proteome</keyword>
<dbReference type="RefSeq" id="WP_008474749.1">
    <property type="nucleotide sequence ID" value="NZ_CAGS01000038.1"/>
</dbReference>
<evidence type="ECO:0000313" key="1">
    <source>
        <dbReference type="EMBL" id="CCF82585.1"/>
    </source>
</evidence>
<dbReference type="OrthoDB" id="152349at2"/>
<comment type="caution">
    <text evidence="1">The sequence shown here is derived from an EMBL/GenBank/DDBJ whole genome shotgun (WGS) entry which is preliminary data.</text>
</comment>
<dbReference type="EMBL" id="CAGS01000038">
    <property type="protein sequence ID" value="CCF82585.1"/>
    <property type="molecule type" value="Genomic_DNA"/>
</dbReference>